<dbReference type="NCBIfam" id="TIGR01488">
    <property type="entry name" value="HAD-SF-IB"/>
    <property type="match status" value="1"/>
</dbReference>
<dbReference type="NCBIfam" id="TIGR01490">
    <property type="entry name" value="HAD-SF-IB-hyp1"/>
    <property type="match status" value="1"/>
</dbReference>
<dbReference type="EMBL" id="JBHLXE010000013">
    <property type="protein sequence ID" value="MFC0178615.1"/>
    <property type="molecule type" value="Genomic_DNA"/>
</dbReference>
<dbReference type="GO" id="GO:0016787">
    <property type="term" value="F:hydrolase activity"/>
    <property type="evidence" value="ECO:0007669"/>
    <property type="project" value="UniProtKB-KW"/>
</dbReference>
<gene>
    <name evidence="4" type="ORF">ACFFIT_00610</name>
</gene>
<keyword evidence="3" id="KW-0460">Magnesium</keyword>
<comment type="caution">
    <text evidence="4">The sequence shown here is derived from an EMBL/GenBank/DDBJ whole genome shotgun (WGS) entry which is preliminary data.</text>
</comment>
<dbReference type="Gene3D" id="3.40.50.1000">
    <property type="entry name" value="HAD superfamily/HAD-like"/>
    <property type="match status" value="1"/>
</dbReference>
<dbReference type="SUPFAM" id="SSF56784">
    <property type="entry name" value="HAD-like"/>
    <property type="match status" value="1"/>
</dbReference>
<accession>A0ABV6C933</accession>
<reference evidence="4 5" key="1">
    <citation type="submission" date="2024-09" db="EMBL/GenBank/DDBJ databases">
        <authorList>
            <person name="Sun Q."/>
            <person name="Mori K."/>
        </authorList>
    </citation>
    <scope>NUCLEOTIDE SEQUENCE [LARGE SCALE GENOMIC DNA]</scope>
    <source>
        <strain evidence="4 5">CCM 8545</strain>
    </source>
</reference>
<dbReference type="PANTHER" id="PTHR43344:SF13">
    <property type="entry name" value="PHOSPHATASE RV3661-RELATED"/>
    <property type="match status" value="1"/>
</dbReference>
<organism evidence="4 5">
    <name type="scientific">Thorsellia kenyensis</name>
    <dbReference type="NCBI Taxonomy" id="1549888"/>
    <lineage>
        <taxon>Bacteria</taxon>
        <taxon>Pseudomonadati</taxon>
        <taxon>Pseudomonadota</taxon>
        <taxon>Gammaproteobacteria</taxon>
        <taxon>Enterobacterales</taxon>
        <taxon>Thorselliaceae</taxon>
        <taxon>Thorsellia</taxon>
    </lineage>
</organism>
<dbReference type="InterPro" id="IPR036412">
    <property type="entry name" value="HAD-like_sf"/>
</dbReference>
<keyword evidence="5" id="KW-1185">Reference proteome</keyword>
<dbReference type="InterPro" id="IPR006385">
    <property type="entry name" value="HAD_hydro_SerB1"/>
</dbReference>
<dbReference type="Proteomes" id="UP001589758">
    <property type="component" value="Unassembled WGS sequence"/>
</dbReference>
<name>A0ABV6C933_9GAMM</name>
<dbReference type="Gene3D" id="1.20.1440.100">
    <property type="entry name" value="SG protein - dephosphorylation function"/>
    <property type="match status" value="1"/>
</dbReference>
<keyword evidence="1" id="KW-0479">Metal-binding</keyword>
<evidence type="ECO:0000256" key="2">
    <source>
        <dbReference type="ARBA" id="ARBA00022801"/>
    </source>
</evidence>
<dbReference type="Pfam" id="PF12710">
    <property type="entry name" value="HAD"/>
    <property type="match status" value="1"/>
</dbReference>
<evidence type="ECO:0000256" key="1">
    <source>
        <dbReference type="ARBA" id="ARBA00022723"/>
    </source>
</evidence>
<keyword evidence="2 4" id="KW-0378">Hydrolase</keyword>
<dbReference type="InterPro" id="IPR050582">
    <property type="entry name" value="HAD-like_SerB"/>
</dbReference>
<dbReference type="RefSeq" id="WP_385875430.1">
    <property type="nucleotide sequence ID" value="NZ_JBHLXE010000013.1"/>
</dbReference>
<dbReference type="InterPro" id="IPR023214">
    <property type="entry name" value="HAD_sf"/>
</dbReference>
<proteinExistence type="predicted"/>
<evidence type="ECO:0000313" key="5">
    <source>
        <dbReference type="Proteomes" id="UP001589758"/>
    </source>
</evidence>
<evidence type="ECO:0000256" key="3">
    <source>
        <dbReference type="ARBA" id="ARBA00022842"/>
    </source>
</evidence>
<dbReference type="PANTHER" id="PTHR43344">
    <property type="entry name" value="PHOSPHOSERINE PHOSPHATASE"/>
    <property type="match status" value="1"/>
</dbReference>
<evidence type="ECO:0000313" key="4">
    <source>
        <dbReference type="EMBL" id="MFC0178615.1"/>
    </source>
</evidence>
<sequence length="225" mass="25739">MNIAYFDLDETIIGADSSSLWLEWAVRKKILDPALLAKGKEMLASYYSGKLDINTYTELNLTPIVGLTTSEVEKLVSEFITDEITHRYYHHALLHLQQHHEDGDKIVIISASSKHIVEPIARNLGIQTSFGVNPQLVLDEQLEEPVYTGKIEGTPAFREGKVKNLLAFLREEKLKGRVYEKSYAYSDSINDKFLLEFADKSFVINPNEELKLLANQKGWVTYFWQ</sequence>
<protein>
    <submittedName>
        <fullName evidence="4">HAD family hydrolase</fullName>
    </submittedName>
</protein>